<feature type="non-terminal residue" evidence="17">
    <location>
        <position position="1"/>
    </location>
</feature>
<evidence type="ECO:0000256" key="9">
    <source>
        <dbReference type="ARBA" id="ARBA00023136"/>
    </source>
</evidence>
<protein>
    <recommendedName>
        <fullName evidence="19">Formin-binding protein 1-like protein</fullName>
    </recommendedName>
</protein>
<evidence type="ECO:0000256" key="8">
    <source>
        <dbReference type="ARBA" id="ARBA00023054"/>
    </source>
</evidence>
<name>A0ABD0LZX0_9CAEN</name>
<dbReference type="InterPro" id="IPR001452">
    <property type="entry name" value="SH3_domain"/>
</dbReference>
<evidence type="ECO:0000313" key="18">
    <source>
        <dbReference type="Proteomes" id="UP001519460"/>
    </source>
</evidence>
<evidence type="ECO:0000259" key="14">
    <source>
        <dbReference type="PROSITE" id="PS50002"/>
    </source>
</evidence>
<dbReference type="SUPFAM" id="SSF103657">
    <property type="entry name" value="BAR/IMD domain-like"/>
    <property type="match status" value="1"/>
</dbReference>
<dbReference type="InterPro" id="IPR011072">
    <property type="entry name" value="HR1_rho-bd"/>
</dbReference>
<dbReference type="InterPro" id="IPR057870">
    <property type="entry name" value="HR1_TOCA"/>
</dbReference>
<dbReference type="InterPro" id="IPR036028">
    <property type="entry name" value="SH3-like_dom_sf"/>
</dbReference>
<dbReference type="PROSITE" id="PS50002">
    <property type="entry name" value="SH3"/>
    <property type="match status" value="1"/>
</dbReference>
<dbReference type="SUPFAM" id="SSF50044">
    <property type="entry name" value="SH3-domain"/>
    <property type="match status" value="1"/>
</dbReference>
<evidence type="ECO:0000259" key="16">
    <source>
        <dbReference type="PROSITE" id="PS51860"/>
    </source>
</evidence>
<dbReference type="SMART" id="SM00326">
    <property type="entry name" value="SH3"/>
    <property type="match status" value="1"/>
</dbReference>
<dbReference type="CDD" id="cd07653">
    <property type="entry name" value="F-BAR_CIP4-like"/>
    <property type="match status" value="1"/>
</dbReference>
<evidence type="ECO:0000256" key="5">
    <source>
        <dbReference type="ARBA" id="ARBA00022475"/>
    </source>
</evidence>
<evidence type="ECO:0000256" key="2">
    <source>
        <dbReference type="ARBA" id="ARBA00004496"/>
    </source>
</evidence>
<evidence type="ECO:0000259" key="15">
    <source>
        <dbReference type="PROSITE" id="PS51741"/>
    </source>
</evidence>
<dbReference type="Pfam" id="PF00611">
    <property type="entry name" value="FCH"/>
    <property type="match status" value="1"/>
</dbReference>
<gene>
    <name evidence="17" type="ORF">BaRGS_00003568</name>
</gene>
<evidence type="ECO:0000256" key="7">
    <source>
        <dbReference type="ARBA" id="ARBA00022583"/>
    </source>
</evidence>
<evidence type="ECO:0000256" key="13">
    <source>
        <dbReference type="SAM" id="MobiDB-lite"/>
    </source>
</evidence>
<evidence type="ECO:0008006" key="19">
    <source>
        <dbReference type="Google" id="ProtNLM"/>
    </source>
</evidence>
<dbReference type="Pfam" id="PF25610">
    <property type="entry name" value="HR1_TOCA"/>
    <property type="match status" value="1"/>
</dbReference>
<dbReference type="GO" id="GO:0005886">
    <property type="term" value="C:plasma membrane"/>
    <property type="evidence" value="ECO:0007669"/>
    <property type="project" value="UniProtKB-SubCell"/>
</dbReference>
<dbReference type="PROSITE" id="PS51741">
    <property type="entry name" value="F_BAR"/>
    <property type="match status" value="1"/>
</dbReference>
<dbReference type="Gene3D" id="6.10.140.470">
    <property type="match status" value="1"/>
</dbReference>
<dbReference type="PANTHER" id="PTHR15735">
    <property type="entry name" value="FCH AND DOUBLE SH3 DOMAINS PROTEIN"/>
    <property type="match status" value="1"/>
</dbReference>
<dbReference type="Gene3D" id="2.30.30.40">
    <property type="entry name" value="SH3 Domains"/>
    <property type="match status" value="1"/>
</dbReference>
<dbReference type="CDD" id="cd11619">
    <property type="entry name" value="HR1_CIP4-like"/>
    <property type="match status" value="1"/>
</dbReference>
<keyword evidence="5" id="KW-1003">Cell membrane</keyword>
<keyword evidence="18" id="KW-1185">Reference proteome</keyword>
<dbReference type="InterPro" id="IPR001060">
    <property type="entry name" value="FCH_dom"/>
</dbReference>
<dbReference type="GO" id="GO:0006897">
    <property type="term" value="P:endocytosis"/>
    <property type="evidence" value="ECO:0007669"/>
    <property type="project" value="UniProtKB-KW"/>
</dbReference>
<feature type="coiled-coil region" evidence="12">
    <location>
        <begin position="89"/>
        <end position="148"/>
    </location>
</feature>
<dbReference type="Gene3D" id="1.20.1270.60">
    <property type="entry name" value="Arfaptin homology (AH) domain/BAR domain"/>
    <property type="match status" value="1"/>
</dbReference>
<feature type="compositionally biased region" description="Low complexity" evidence="13">
    <location>
        <begin position="398"/>
        <end position="410"/>
    </location>
</feature>
<dbReference type="AlphaFoldDB" id="A0ABD0LZX0"/>
<dbReference type="CDD" id="cd11911">
    <property type="entry name" value="SH3_CIP4-like"/>
    <property type="match status" value="1"/>
</dbReference>
<feature type="domain" description="F-BAR" evidence="15">
    <location>
        <begin position="1"/>
        <end position="254"/>
    </location>
</feature>
<evidence type="ECO:0000256" key="1">
    <source>
        <dbReference type="ARBA" id="ARBA00004236"/>
    </source>
</evidence>
<comment type="caution">
    <text evidence="17">The sequence shown here is derived from an EMBL/GenBank/DDBJ whole genome shotgun (WGS) entry which is preliminary data.</text>
</comment>
<feature type="compositionally biased region" description="Polar residues" evidence="13">
    <location>
        <begin position="411"/>
        <end position="426"/>
    </location>
</feature>
<sequence>DQYDNVGSYTQRGIEFCEKFTHFLKERSAVEQEYARNLKKLVKNYQPKKREEDECQLTWAKSFVDMVKEIHDLAGQHEVIAENLQSTVSRDLQNLITELKQERKKHLQEGARLQEQLRQSANALDRSKKQYEKAHKEGEKALDNYRKADADINLSRAEVEKQRIVMNQKAQICEECKNEYASNLQDMEERRVNKVQECILQCAEIEKNVIPIINTCIEGMAKAAASINSAQDSKLVIERHKSGFPIPGDVAFEDLSVTGGSVESQNNSTSTKAATLPNTVKQTTVSGKSKKRGGIFGLFGSSKMDDQKEDFSDLPPNQRRRKLQQKIDGIKKEMAKEQAEREGMLKLKDVYANNPALGDPNMLEKKVEENAQKLDAIRQELQKYEGYLAECEGKRRNSTSGDSIHSSDSGQPSQHMSAPGTPQQPHNVYAPIDGDEEHDEFADGVEDGDVVFSVIGTCRALYPFEAMNEGSVPMDENEEMQILEEDQGDGWTRVRKNDGSEGFVPSSYVQCHYYGQDQV</sequence>
<keyword evidence="7" id="KW-0254">Endocytosis</keyword>
<dbReference type="Pfam" id="PF00018">
    <property type="entry name" value="SH3_1"/>
    <property type="match status" value="1"/>
</dbReference>
<proteinExistence type="inferred from homology"/>
<dbReference type="GO" id="GO:0005737">
    <property type="term" value="C:cytoplasm"/>
    <property type="evidence" value="ECO:0007669"/>
    <property type="project" value="UniProtKB-SubCell"/>
</dbReference>
<accession>A0ABD0LZX0</accession>
<keyword evidence="4 10" id="KW-0728">SH3 domain</keyword>
<dbReference type="EMBL" id="JACVVK020000012">
    <property type="protein sequence ID" value="KAK7504998.1"/>
    <property type="molecule type" value="Genomic_DNA"/>
</dbReference>
<comment type="subcellular location">
    <subcellularLocation>
        <location evidence="1">Cell membrane</location>
    </subcellularLocation>
    <subcellularLocation>
        <location evidence="2">Cytoplasm</location>
    </subcellularLocation>
</comment>
<dbReference type="PROSITE" id="PS51860">
    <property type="entry name" value="REM_1"/>
    <property type="match status" value="1"/>
</dbReference>
<comment type="similarity">
    <text evidence="3">Belongs to the FNBP1 family.</text>
</comment>
<feature type="domain" description="SH3" evidence="14">
    <location>
        <begin position="453"/>
        <end position="514"/>
    </location>
</feature>
<dbReference type="SMART" id="SM00055">
    <property type="entry name" value="FCH"/>
    <property type="match status" value="1"/>
</dbReference>
<evidence type="ECO:0000256" key="11">
    <source>
        <dbReference type="PROSITE-ProRule" id="PRU01077"/>
    </source>
</evidence>
<evidence type="ECO:0000256" key="4">
    <source>
        <dbReference type="ARBA" id="ARBA00022443"/>
    </source>
</evidence>
<organism evidence="17 18">
    <name type="scientific">Batillaria attramentaria</name>
    <dbReference type="NCBI Taxonomy" id="370345"/>
    <lineage>
        <taxon>Eukaryota</taxon>
        <taxon>Metazoa</taxon>
        <taxon>Spiralia</taxon>
        <taxon>Lophotrochozoa</taxon>
        <taxon>Mollusca</taxon>
        <taxon>Gastropoda</taxon>
        <taxon>Caenogastropoda</taxon>
        <taxon>Sorbeoconcha</taxon>
        <taxon>Cerithioidea</taxon>
        <taxon>Batillariidae</taxon>
        <taxon>Batillaria</taxon>
    </lineage>
</organism>
<dbReference type="FunFam" id="2.30.30.40:FF:000203">
    <property type="entry name" value="Cdc42-interacting protein 4, isoform F"/>
    <property type="match status" value="1"/>
</dbReference>
<dbReference type="InterPro" id="IPR027267">
    <property type="entry name" value="AH/BAR_dom_sf"/>
</dbReference>
<reference evidence="17 18" key="1">
    <citation type="journal article" date="2023" name="Sci. Data">
        <title>Genome assembly of the Korean intertidal mud-creeper Batillaria attramentaria.</title>
        <authorList>
            <person name="Patra A.K."/>
            <person name="Ho P.T."/>
            <person name="Jun S."/>
            <person name="Lee S.J."/>
            <person name="Kim Y."/>
            <person name="Won Y.J."/>
        </authorList>
    </citation>
    <scope>NUCLEOTIDE SEQUENCE [LARGE SCALE GENOMIC DNA]</scope>
    <source>
        <strain evidence="17">Wonlab-2016</strain>
    </source>
</reference>
<dbReference type="PANTHER" id="PTHR15735:SF12">
    <property type="entry name" value="CDC42-INTERACTING PROTEIN 4, ISOFORM B"/>
    <property type="match status" value="1"/>
</dbReference>
<evidence type="ECO:0000256" key="3">
    <source>
        <dbReference type="ARBA" id="ARBA00009426"/>
    </source>
</evidence>
<evidence type="ECO:0000256" key="12">
    <source>
        <dbReference type="SAM" id="Coils"/>
    </source>
</evidence>
<dbReference type="InterPro" id="IPR031160">
    <property type="entry name" value="F_BAR_dom"/>
</dbReference>
<keyword evidence="8 11" id="KW-0175">Coiled coil</keyword>
<dbReference type="Proteomes" id="UP001519460">
    <property type="component" value="Unassembled WGS sequence"/>
</dbReference>
<evidence type="ECO:0000256" key="10">
    <source>
        <dbReference type="PROSITE-ProRule" id="PRU00192"/>
    </source>
</evidence>
<evidence type="ECO:0000313" key="17">
    <source>
        <dbReference type="EMBL" id="KAK7504998.1"/>
    </source>
</evidence>
<keyword evidence="9" id="KW-0472">Membrane</keyword>
<feature type="region of interest" description="Disordered" evidence="13">
    <location>
        <begin position="394"/>
        <end position="441"/>
    </location>
</feature>
<feature type="domain" description="REM-1" evidence="16">
    <location>
        <begin position="313"/>
        <end position="390"/>
    </location>
</feature>
<keyword evidence="6" id="KW-0963">Cytoplasm</keyword>
<evidence type="ECO:0000256" key="6">
    <source>
        <dbReference type="ARBA" id="ARBA00022490"/>
    </source>
</evidence>